<comment type="subcellular location">
    <subcellularLocation>
        <location evidence="1 9">Bacterial flagellum basal body</location>
    </subcellularLocation>
    <subcellularLocation>
        <location evidence="2">Cell membrane</location>
        <topology evidence="2">Multi-pass membrane protein</topology>
    </subcellularLocation>
</comment>
<dbReference type="GO" id="GO:0003774">
    <property type="term" value="F:cytoskeletal motor activity"/>
    <property type="evidence" value="ECO:0007669"/>
    <property type="project" value="InterPro"/>
</dbReference>
<comment type="function">
    <text evidence="9">The M ring may be actively involved in energy transduction.</text>
</comment>
<organism evidence="14 15">
    <name type="scientific">Aurantiacibacter luteus</name>
    <dbReference type="NCBI Taxonomy" id="1581420"/>
    <lineage>
        <taxon>Bacteria</taxon>
        <taxon>Pseudomonadati</taxon>
        <taxon>Pseudomonadota</taxon>
        <taxon>Alphaproteobacteria</taxon>
        <taxon>Sphingomonadales</taxon>
        <taxon>Erythrobacteraceae</taxon>
        <taxon>Aurantiacibacter</taxon>
    </lineage>
</organism>
<gene>
    <name evidence="14" type="ORF">AAW00_13955</name>
</gene>
<dbReference type="InterPro" id="IPR045851">
    <property type="entry name" value="AMP-bd_C_sf"/>
</dbReference>
<dbReference type="PRINTS" id="PR01009">
    <property type="entry name" value="FLGMRINGFLIF"/>
</dbReference>
<feature type="domain" description="Flagellar M-ring N-terminal" evidence="12">
    <location>
        <begin position="74"/>
        <end position="244"/>
    </location>
</feature>
<dbReference type="PIRSF" id="PIRSF004862">
    <property type="entry name" value="FliF"/>
    <property type="match status" value="1"/>
</dbReference>
<dbReference type="InterPro" id="IPR013556">
    <property type="entry name" value="Flag_M-ring_C"/>
</dbReference>
<dbReference type="InterPro" id="IPR043427">
    <property type="entry name" value="YscJ/FliF"/>
</dbReference>
<evidence type="ECO:0000256" key="10">
    <source>
        <dbReference type="SAM" id="MobiDB-lite"/>
    </source>
</evidence>
<feature type="compositionally biased region" description="Polar residues" evidence="10">
    <location>
        <begin position="309"/>
        <end position="318"/>
    </location>
</feature>
<protein>
    <recommendedName>
        <fullName evidence="9">Flagellar M-ring protein</fullName>
    </recommendedName>
</protein>
<evidence type="ECO:0000256" key="11">
    <source>
        <dbReference type="SAM" id="Phobius"/>
    </source>
</evidence>
<dbReference type="PANTHER" id="PTHR30046">
    <property type="entry name" value="FLAGELLAR M-RING PROTEIN"/>
    <property type="match status" value="1"/>
</dbReference>
<evidence type="ECO:0000256" key="1">
    <source>
        <dbReference type="ARBA" id="ARBA00004117"/>
    </source>
</evidence>
<evidence type="ECO:0000256" key="7">
    <source>
        <dbReference type="ARBA" id="ARBA00023136"/>
    </source>
</evidence>
<dbReference type="InterPro" id="IPR006182">
    <property type="entry name" value="FliF_N_dom"/>
</dbReference>
<evidence type="ECO:0000256" key="8">
    <source>
        <dbReference type="ARBA" id="ARBA00023143"/>
    </source>
</evidence>
<keyword evidence="15" id="KW-1185">Reference proteome</keyword>
<keyword evidence="7 11" id="KW-0472">Membrane</keyword>
<reference evidence="14 15" key="1">
    <citation type="submission" date="2015-04" db="EMBL/GenBank/DDBJ databases">
        <title>The draft genome sequence of Erythrobacter luteus KA37.</title>
        <authorList>
            <person name="Zhuang L."/>
            <person name="Liu Y."/>
            <person name="Shao Z."/>
        </authorList>
    </citation>
    <scope>NUCLEOTIDE SEQUENCE [LARGE SCALE GENOMIC DNA]</scope>
    <source>
        <strain evidence="14 15">KA37</strain>
    </source>
</reference>
<dbReference type="AlphaFoldDB" id="A0A0G9MKQ2"/>
<dbReference type="Gene3D" id="3.30.300.30">
    <property type="match status" value="1"/>
</dbReference>
<dbReference type="GO" id="GO:0009431">
    <property type="term" value="C:bacterial-type flagellum basal body, MS ring"/>
    <property type="evidence" value="ECO:0007669"/>
    <property type="project" value="InterPro"/>
</dbReference>
<dbReference type="OrthoDB" id="9807026at2"/>
<dbReference type="GO" id="GO:0071973">
    <property type="term" value="P:bacterial-type flagellum-dependent cell motility"/>
    <property type="evidence" value="ECO:0007669"/>
    <property type="project" value="InterPro"/>
</dbReference>
<feature type="transmembrane region" description="Helical" evidence="11">
    <location>
        <begin position="447"/>
        <end position="470"/>
    </location>
</feature>
<dbReference type="Proteomes" id="UP000053464">
    <property type="component" value="Unassembled WGS sequence"/>
</dbReference>
<proteinExistence type="inferred from homology"/>
<evidence type="ECO:0000256" key="2">
    <source>
        <dbReference type="ARBA" id="ARBA00004651"/>
    </source>
</evidence>
<keyword evidence="4" id="KW-1003">Cell membrane</keyword>
<dbReference type="InterPro" id="IPR000067">
    <property type="entry name" value="FlgMring_FliF"/>
</dbReference>
<dbReference type="Pfam" id="PF01514">
    <property type="entry name" value="YscJ_FliF"/>
    <property type="match status" value="1"/>
</dbReference>
<keyword evidence="6 11" id="KW-1133">Transmembrane helix</keyword>
<dbReference type="RefSeq" id="WP_047005066.1">
    <property type="nucleotide sequence ID" value="NZ_LBHB01000006.1"/>
</dbReference>
<evidence type="ECO:0000313" key="15">
    <source>
        <dbReference type="Proteomes" id="UP000053464"/>
    </source>
</evidence>
<evidence type="ECO:0000256" key="9">
    <source>
        <dbReference type="PIRNR" id="PIRNR004862"/>
    </source>
</evidence>
<sequence length="545" mass="56826">MADLIPATAGAADPRAVPPSLLAPLTDPAGGTLRDRFGGFFGQPAVRRALPGIVGVSALAGAALLWVSLSSGPQRVLYSTLSDAERSEVVGALEQGGITYAIDASTGTLTVGEDDLYKARMLVASNGALAAPDSTAELLDSIPLGSSRTLEGERLRNVRERELMLTIAEIDGVEAVRVHLATPERTVFVRERTAPSASVMVRLARGRSLSPDQVMAIGNLVAASVPGMTADAVRVVDQHGQLLSSTGGENADGLDLQRQFEDKLRAQLAQLLTPIVGEGNFSTEVQVELDLAEVTSAQESYDREGAIRSETQSRSQSQGPGLAGGVPGVLSNTPPPPTGLDDAAPEGTVTEAGALATSGESTARRTYELGRQVAVSSTTPGAVKRLSVAVAVDSAALGTIAPANLQSIENLVGSAVGAQPDRGDRVTVITSAFSPTDIEDAPFWETAWFATILRNAVALIAVILAAVFGLRPLMAMLRRRGETADERVRMLASPVSGEQDTDALLDATSMHEQIELTRKLAADKPERAAAALRRMLAPPAESRAA</sequence>
<dbReference type="EMBL" id="LBHB01000006">
    <property type="protein sequence ID" value="KLE31262.1"/>
    <property type="molecule type" value="Genomic_DNA"/>
</dbReference>
<accession>A0A0G9MKQ2</accession>
<evidence type="ECO:0000256" key="5">
    <source>
        <dbReference type="ARBA" id="ARBA00022692"/>
    </source>
</evidence>
<feature type="domain" description="Flagellar M-ring C-terminal" evidence="13">
    <location>
        <begin position="272"/>
        <end position="433"/>
    </location>
</feature>
<evidence type="ECO:0000256" key="3">
    <source>
        <dbReference type="ARBA" id="ARBA00007971"/>
    </source>
</evidence>
<dbReference type="GO" id="GO:0005886">
    <property type="term" value="C:plasma membrane"/>
    <property type="evidence" value="ECO:0007669"/>
    <property type="project" value="UniProtKB-SubCell"/>
</dbReference>
<comment type="similarity">
    <text evidence="3 9">Belongs to the FliF family.</text>
</comment>
<dbReference type="Pfam" id="PF08345">
    <property type="entry name" value="YscJ_FliF_C"/>
    <property type="match status" value="1"/>
</dbReference>
<dbReference type="PATRIC" id="fig|1581420.6.peg.2854"/>
<feature type="region of interest" description="Disordered" evidence="10">
    <location>
        <begin position="299"/>
        <end position="346"/>
    </location>
</feature>
<dbReference type="STRING" id="1581420.AAW00_13955"/>
<evidence type="ECO:0000313" key="14">
    <source>
        <dbReference type="EMBL" id="KLE31262.1"/>
    </source>
</evidence>
<evidence type="ECO:0000256" key="6">
    <source>
        <dbReference type="ARBA" id="ARBA00022989"/>
    </source>
</evidence>
<name>A0A0G9MKQ2_9SPHN</name>
<evidence type="ECO:0000259" key="13">
    <source>
        <dbReference type="Pfam" id="PF08345"/>
    </source>
</evidence>
<dbReference type="NCBIfam" id="TIGR00206">
    <property type="entry name" value="fliF"/>
    <property type="match status" value="1"/>
</dbReference>
<evidence type="ECO:0000259" key="12">
    <source>
        <dbReference type="Pfam" id="PF01514"/>
    </source>
</evidence>
<keyword evidence="8 9" id="KW-0975">Bacterial flagellum</keyword>
<dbReference type="PANTHER" id="PTHR30046:SF0">
    <property type="entry name" value="FLAGELLAR M-RING PROTEIN"/>
    <property type="match status" value="1"/>
</dbReference>
<comment type="caution">
    <text evidence="14">The sequence shown here is derived from an EMBL/GenBank/DDBJ whole genome shotgun (WGS) entry which is preliminary data.</text>
</comment>
<evidence type="ECO:0000256" key="4">
    <source>
        <dbReference type="ARBA" id="ARBA00022475"/>
    </source>
</evidence>
<keyword evidence="5 11" id="KW-0812">Transmembrane</keyword>